<dbReference type="PANTHER" id="PTHR10794:SF63">
    <property type="entry name" value="ALPHA_BETA HYDROLASE 1, ISOFORM A"/>
    <property type="match status" value="1"/>
</dbReference>
<protein>
    <recommendedName>
        <fullName evidence="2">AB hydrolase-1 domain-containing protein</fullName>
    </recommendedName>
</protein>
<dbReference type="SUPFAM" id="SSF53474">
    <property type="entry name" value="alpha/beta-Hydrolases"/>
    <property type="match status" value="1"/>
</dbReference>
<dbReference type="Pfam" id="PF00561">
    <property type="entry name" value="Abhydrolase_1"/>
    <property type="match status" value="1"/>
</dbReference>
<name>A0AAD3D9H9_9STRA</name>
<evidence type="ECO:0000313" key="3">
    <source>
        <dbReference type="EMBL" id="GFH60356.1"/>
    </source>
</evidence>
<proteinExistence type="inferred from homology"/>
<dbReference type="GO" id="GO:0051792">
    <property type="term" value="P:medium-chain fatty acid biosynthetic process"/>
    <property type="evidence" value="ECO:0007669"/>
    <property type="project" value="TreeGrafter"/>
</dbReference>
<dbReference type="GO" id="GO:0008126">
    <property type="term" value="F:acetylesterase activity"/>
    <property type="evidence" value="ECO:0007669"/>
    <property type="project" value="TreeGrafter"/>
</dbReference>
<gene>
    <name evidence="3" type="ORF">CTEN210_16832</name>
</gene>
<feature type="domain" description="AB hydrolase-1" evidence="2">
    <location>
        <begin position="140"/>
        <end position="249"/>
    </location>
</feature>
<dbReference type="EMBL" id="BLLK01000069">
    <property type="protein sequence ID" value="GFH60356.1"/>
    <property type="molecule type" value="Genomic_DNA"/>
</dbReference>
<evidence type="ECO:0000259" key="2">
    <source>
        <dbReference type="Pfam" id="PF00561"/>
    </source>
</evidence>
<reference evidence="3 4" key="1">
    <citation type="journal article" date="2021" name="Sci. Rep.">
        <title>The genome of the diatom Chaetoceros tenuissimus carries an ancient integrated fragment of an extant virus.</title>
        <authorList>
            <person name="Hongo Y."/>
            <person name="Kimura K."/>
            <person name="Takaki Y."/>
            <person name="Yoshida Y."/>
            <person name="Baba S."/>
            <person name="Kobayashi G."/>
            <person name="Nagasaki K."/>
            <person name="Hano T."/>
            <person name="Tomaru Y."/>
        </authorList>
    </citation>
    <scope>NUCLEOTIDE SEQUENCE [LARGE SCALE GENOMIC DNA]</scope>
    <source>
        <strain evidence="3 4">NIES-3715</strain>
    </source>
</reference>
<dbReference type="PANTHER" id="PTHR10794">
    <property type="entry name" value="ABHYDROLASE DOMAIN-CONTAINING PROTEIN"/>
    <property type="match status" value="1"/>
</dbReference>
<dbReference type="Proteomes" id="UP001054902">
    <property type="component" value="Unassembled WGS sequence"/>
</dbReference>
<organism evidence="3 4">
    <name type="scientific">Chaetoceros tenuissimus</name>
    <dbReference type="NCBI Taxonomy" id="426638"/>
    <lineage>
        <taxon>Eukaryota</taxon>
        <taxon>Sar</taxon>
        <taxon>Stramenopiles</taxon>
        <taxon>Ochrophyta</taxon>
        <taxon>Bacillariophyta</taxon>
        <taxon>Coscinodiscophyceae</taxon>
        <taxon>Chaetocerotophycidae</taxon>
        <taxon>Chaetocerotales</taxon>
        <taxon>Chaetocerotaceae</taxon>
        <taxon>Chaetoceros</taxon>
    </lineage>
</organism>
<dbReference type="Gene3D" id="3.40.50.1820">
    <property type="entry name" value="alpha/beta hydrolase"/>
    <property type="match status" value="1"/>
</dbReference>
<dbReference type="GO" id="GO:0047372">
    <property type="term" value="F:monoacylglycerol lipase activity"/>
    <property type="evidence" value="ECO:0007669"/>
    <property type="project" value="TreeGrafter"/>
</dbReference>
<comment type="caution">
    <text evidence="3">The sequence shown here is derived from an EMBL/GenBank/DDBJ whole genome shotgun (WGS) entry which is preliminary data.</text>
</comment>
<dbReference type="InterPro" id="IPR029058">
    <property type="entry name" value="AB_hydrolase_fold"/>
</dbReference>
<evidence type="ECO:0000313" key="4">
    <source>
        <dbReference type="Proteomes" id="UP001054902"/>
    </source>
</evidence>
<keyword evidence="4" id="KW-1185">Reference proteome</keyword>
<dbReference type="AlphaFoldDB" id="A0AAD3D9H9"/>
<sequence>MAFKYNSQLVLGFGYASLLSIYYLKVAAINRKEQQRCVHISIQDENEKQKESTKEEAKIFYMSTHRNQKIMDNAIGLHIQPWAYTNSHFSSMLSQFRFSPFLIHGKIATRRIDKIKSSTGCFIEIETFDPINNAGDDTLPIVILLHGVGGSSKEVYIEQTTIQIIKRGWKVVVLNYSMVSIGNEGSVAGGNCLTDSHDINLLVSHLRNKYPKRKFLFCIGFSMGGAKLAQYLIRTGEACDIDAACTVSSPLDFTRDNDTVHEPHGNMITTFYHLLVSSHLKLWVLKHYNTLRKHELVRSTGPFKNPISALSFLFTHLSVPEIDRVITMPLKGRSEHELNSYYLEASLLRKLGDPNGVKVPLLTITSKNDPFIPIRILPSKKLCETNQNLFIVNTLYGGHIGYYRPEVGCWATNAAVSFFDSVRKNITSRELCRHKSSLEAAFKLQRSSTTGLTNYFDFLDLDPDHSCSDLLHTINVSC</sequence>
<dbReference type="InterPro" id="IPR050960">
    <property type="entry name" value="AB_hydrolase_4_sf"/>
</dbReference>
<accession>A0AAD3D9H9</accession>
<evidence type="ECO:0000256" key="1">
    <source>
        <dbReference type="ARBA" id="ARBA00010884"/>
    </source>
</evidence>
<dbReference type="GO" id="GO:0051793">
    <property type="term" value="P:medium-chain fatty acid catabolic process"/>
    <property type="evidence" value="ECO:0007669"/>
    <property type="project" value="TreeGrafter"/>
</dbReference>
<comment type="similarity">
    <text evidence="1">Belongs to the AB hydrolase superfamily. AB hydrolase 4 family.</text>
</comment>
<dbReference type="InterPro" id="IPR000073">
    <property type="entry name" value="AB_hydrolase_1"/>
</dbReference>